<sequence>MILTSNLAFGVLGVLRLLHLVRGVALAVVAWRFGWRRIHRARPYSGGFTSCAFSLH</sequence>
<comment type="caution">
    <text evidence="1">The sequence shown here is derived from an EMBL/GenBank/DDBJ whole genome shotgun (WGS) entry which is preliminary data.</text>
</comment>
<dbReference type="EMBL" id="LMTR01000048">
    <property type="protein sequence ID" value="KWT69172.1"/>
    <property type="molecule type" value="Genomic_DNA"/>
</dbReference>
<dbReference type="RefSeq" id="WP_157066684.1">
    <property type="nucleotide sequence ID" value="NZ_LMTR01000048.1"/>
</dbReference>
<evidence type="ECO:0000313" key="2">
    <source>
        <dbReference type="Proteomes" id="UP000059074"/>
    </source>
</evidence>
<proteinExistence type="predicted"/>
<gene>
    <name evidence="1" type="ORF">APY04_1649</name>
</gene>
<evidence type="ECO:0000313" key="1">
    <source>
        <dbReference type="EMBL" id="KWT69172.1"/>
    </source>
</evidence>
<accession>A0A109BI16</accession>
<organism evidence="1 2">
    <name type="scientific">Hyphomicrobium sulfonivorans</name>
    <dbReference type="NCBI Taxonomy" id="121290"/>
    <lineage>
        <taxon>Bacteria</taxon>
        <taxon>Pseudomonadati</taxon>
        <taxon>Pseudomonadota</taxon>
        <taxon>Alphaproteobacteria</taxon>
        <taxon>Hyphomicrobiales</taxon>
        <taxon>Hyphomicrobiaceae</taxon>
        <taxon>Hyphomicrobium</taxon>
    </lineage>
</organism>
<dbReference type="Proteomes" id="UP000059074">
    <property type="component" value="Unassembled WGS sequence"/>
</dbReference>
<protein>
    <submittedName>
        <fullName evidence="1">Uncharacterized protein</fullName>
    </submittedName>
</protein>
<dbReference type="AlphaFoldDB" id="A0A109BI16"/>
<reference evidence="1 2" key="1">
    <citation type="submission" date="2015-10" db="EMBL/GenBank/DDBJ databases">
        <title>Transcriptomic analysis of a linuron degrading triple-species bacterial consortium.</title>
        <authorList>
            <person name="Albers P."/>
        </authorList>
    </citation>
    <scope>NUCLEOTIDE SEQUENCE [LARGE SCALE GENOMIC DNA]</scope>
    <source>
        <strain evidence="1 2">WDL6</strain>
    </source>
</reference>
<name>A0A109BI16_HYPSL</name>
<keyword evidence="2" id="KW-1185">Reference proteome</keyword>
<dbReference type="PATRIC" id="fig|121290.4.peg.3032"/>